<reference evidence="3 4" key="1">
    <citation type="submission" date="2019-07" db="EMBL/GenBank/DDBJ databases">
        <title>Genomics analysis of Aphanomyces spp. identifies a new class of oomycete effector associated with host adaptation.</title>
        <authorList>
            <person name="Gaulin E."/>
        </authorList>
    </citation>
    <scope>NUCLEOTIDE SEQUENCE [LARGE SCALE GENOMIC DNA]</scope>
    <source>
        <strain evidence="3 4">ATCC 201684</strain>
    </source>
</reference>
<feature type="chain" id="PRO_5026205703" evidence="2">
    <location>
        <begin position="19"/>
        <end position="183"/>
    </location>
</feature>
<feature type="compositionally biased region" description="Low complexity" evidence="1">
    <location>
        <begin position="141"/>
        <end position="183"/>
    </location>
</feature>
<dbReference type="Proteomes" id="UP000481153">
    <property type="component" value="Unassembled WGS sequence"/>
</dbReference>
<evidence type="ECO:0000256" key="2">
    <source>
        <dbReference type="SAM" id="SignalP"/>
    </source>
</evidence>
<gene>
    <name evidence="3" type="ORF">Ae201684_018634</name>
</gene>
<dbReference type="EMBL" id="VJMJ01000345">
    <property type="protein sequence ID" value="KAF0722154.1"/>
    <property type="molecule type" value="Genomic_DNA"/>
</dbReference>
<keyword evidence="2" id="KW-0732">Signal</keyword>
<name>A0A6G0W523_9STRA</name>
<organism evidence="3 4">
    <name type="scientific">Aphanomyces euteiches</name>
    <dbReference type="NCBI Taxonomy" id="100861"/>
    <lineage>
        <taxon>Eukaryota</taxon>
        <taxon>Sar</taxon>
        <taxon>Stramenopiles</taxon>
        <taxon>Oomycota</taxon>
        <taxon>Saprolegniomycetes</taxon>
        <taxon>Saprolegniales</taxon>
        <taxon>Verrucalvaceae</taxon>
        <taxon>Aphanomyces</taxon>
    </lineage>
</organism>
<evidence type="ECO:0000313" key="3">
    <source>
        <dbReference type="EMBL" id="KAF0722154.1"/>
    </source>
</evidence>
<sequence length="183" mass="19042">MPRLAVLAILLTASTCTADIAQAISWHAASRRLVDYTKVWTCVHSTSGFRVPMRIANDTNVECWSNDATDCVWDDNCDAYVASGTSPAAPLECGCMHKQVWGTVGYDDPAHWCSCGKIALGANPTNPDCTPAPSPLPTTTPAPTSAPTTTPAPTTPAPTSTLPATTVLPTTAQPTTTAPKGAC</sequence>
<evidence type="ECO:0000313" key="4">
    <source>
        <dbReference type="Proteomes" id="UP000481153"/>
    </source>
</evidence>
<accession>A0A6G0W523</accession>
<proteinExistence type="predicted"/>
<dbReference type="VEuPathDB" id="FungiDB:AeMF1_014717"/>
<protein>
    <submittedName>
        <fullName evidence="3">Uncharacterized protein</fullName>
    </submittedName>
</protein>
<dbReference type="AlphaFoldDB" id="A0A6G0W523"/>
<keyword evidence="4" id="KW-1185">Reference proteome</keyword>
<comment type="caution">
    <text evidence="3">The sequence shown here is derived from an EMBL/GenBank/DDBJ whole genome shotgun (WGS) entry which is preliminary data.</text>
</comment>
<feature type="signal peptide" evidence="2">
    <location>
        <begin position="1"/>
        <end position="18"/>
    </location>
</feature>
<feature type="region of interest" description="Disordered" evidence="1">
    <location>
        <begin position="126"/>
        <end position="183"/>
    </location>
</feature>
<evidence type="ECO:0000256" key="1">
    <source>
        <dbReference type="SAM" id="MobiDB-lite"/>
    </source>
</evidence>
<feature type="compositionally biased region" description="Pro residues" evidence="1">
    <location>
        <begin position="130"/>
        <end position="140"/>
    </location>
</feature>